<dbReference type="EMBL" id="JAHVHU010000017">
    <property type="protein sequence ID" value="MBY5959744.1"/>
    <property type="molecule type" value="Genomic_DNA"/>
</dbReference>
<name>A0A953LEA8_9BACT</name>
<accession>A0A953LEA8</accession>
<protein>
    <submittedName>
        <fullName evidence="2">Uncharacterized protein</fullName>
    </submittedName>
</protein>
<comment type="caution">
    <text evidence="2">The sequence shown here is derived from an EMBL/GenBank/DDBJ whole genome shotgun (WGS) entry which is preliminary data.</text>
</comment>
<gene>
    <name evidence="2" type="ORF">KUV50_16440</name>
</gene>
<keyword evidence="3" id="KW-1185">Reference proteome</keyword>
<feature type="region of interest" description="Disordered" evidence="1">
    <location>
        <begin position="1"/>
        <end position="118"/>
    </location>
</feature>
<feature type="compositionally biased region" description="Acidic residues" evidence="1">
    <location>
        <begin position="91"/>
        <end position="106"/>
    </location>
</feature>
<dbReference type="AlphaFoldDB" id="A0A953LEA8"/>
<evidence type="ECO:0000313" key="3">
    <source>
        <dbReference type="Proteomes" id="UP000753961"/>
    </source>
</evidence>
<feature type="compositionally biased region" description="Basic and acidic residues" evidence="1">
    <location>
        <begin position="45"/>
        <end position="66"/>
    </location>
</feature>
<feature type="compositionally biased region" description="Acidic residues" evidence="1">
    <location>
        <begin position="33"/>
        <end position="44"/>
    </location>
</feature>
<evidence type="ECO:0000256" key="1">
    <source>
        <dbReference type="SAM" id="MobiDB-lite"/>
    </source>
</evidence>
<organism evidence="2 3">
    <name type="scientific">Membranihabitans marinus</name>
    <dbReference type="NCBI Taxonomy" id="1227546"/>
    <lineage>
        <taxon>Bacteria</taxon>
        <taxon>Pseudomonadati</taxon>
        <taxon>Bacteroidota</taxon>
        <taxon>Saprospiria</taxon>
        <taxon>Saprospirales</taxon>
        <taxon>Saprospiraceae</taxon>
        <taxon>Membranihabitans</taxon>
    </lineage>
</organism>
<sequence length="118" mass="13662">MESNKDKKKPDAPDYKPYPKKEDIYNKEKEVPLNEDVDPTENTEADERAIPLEDFPPEVRDQIKTPEDDDWNTENFDTDHSGDDLDVPGSELDDEEEKLGEEDEENNYYSLGGPRKKS</sequence>
<proteinExistence type="predicted"/>
<dbReference type="RefSeq" id="WP_222581280.1">
    <property type="nucleotide sequence ID" value="NZ_JAHVHU010000017.1"/>
</dbReference>
<feature type="compositionally biased region" description="Basic and acidic residues" evidence="1">
    <location>
        <begin position="1"/>
        <end position="32"/>
    </location>
</feature>
<dbReference type="Proteomes" id="UP000753961">
    <property type="component" value="Unassembled WGS sequence"/>
</dbReference>
<reference evidence="2" key="1">
    <citation type="submission" date="2021-06" db="EMBL/GenBank/DDBJ databases">
        <title>44 bacteria genomes isolated from Dapeng, Shenzhen.</title>
        <authorList>
            <person name="Zheng W."/>
            <person name="Yu S."/>
            <person name="Huang Y."/>
        </authorList>
    </citation>
    <scope>NUCLEOTIDE SEQUENCE</scope>
    <source>
        <strain evidence="2">DP5N28-2</strain>
    </source>
</reference>
<evidence type="ECO:0000313" key="2">
    <source>
        <dbReference type="EMBL" id="MBY5959744.1"/>
    </source>
</evidence>